<dbReference type="EMBL" id="BA000039">
    <property type="protein sequence ID" value="BAC09871.1"/>
    <property type="molecule type" value="Genomic_DNA"/>
</dbReference>
<dbReference type="Proteomes" id="UP000000440">
    <property type="component" value="Chromosome"/>
</dbReference>
<proteinExistence type="predicted"/>
<dbReference type="Gene3D" id="1.20.1220.20">
    <property type="entry name" value="Uncharcterised protein PF01724"/>
    <property type="match status" value="1"/>
</dbReference>
<dbReference type="STRING" id="197221.gene:10748938"/>
<dbReference type="PANTHER" id="PTHR34235:SF4">
    <property type="entry name" value="SLR0291 PROTEIN"/>
    <property type="match status" value="1"/>
</dbReference>
<name>Q8DGJ8_THEVB</name>
<sequence length="92" mass="10762">METLLTIREQRREILQLLKERPSLKPYLTEAIANAYEAGLDLVVKKTPLDYSDLPKNCPYTSEQLFDPEYVTPFRNSYRSRVASPRCPQRND</sequence>
<dbReference type="KEGG" id="tel:tsl2319"/>
<reference evidence="1 2" key="1">
    <citation type="journal article" date="2002" name="DNA Res.">
        <title>Complete genome structure of the thermophilic cyanobacterium Thermosynechococcus elongatus BP-1.</title>
        <authorList>
            <person name="Nakamura Y."/>
            <person name="Kaneko T."/>
            <person name="Sato S."/>
            <person name="Ikeuchi M."/>
            <person name="Katoh H."/>
            <person name="Sasamoto S."/>
            <person name="Watanabe A."/>
            <person name="Iriguchi M."/>
            <person name="Kawashima K."/>
            <person name="Kimura T."/>
            <person name="Kishida Y."/>
            <person name="Kiyokawa C."/>
            <person name="Kohara M."/>
            <person name="Matsumoto M."/>
            <person name="Matsuno A."/>
            <person name="Nakazaki N."/>
            <person name="Shimpo S."/>
            <person name="Sugimoto M."/>
            <person name="Takeuchi C."/>
            <person name="Yamada M."/>
            <person name="Tabata S."/>
        </authorList>
    </citation>
    <scope>NUCLEOTIDE SEQUENCE [LARGE SCALE GENOMIC DNA]</scope>
    <source>
        <strain evidence="2">IAM M-273 / NIES-2133 / BP-1</strain>
    </source>
</reference>
<dbReference type="EnsemblBacteria" id="BAC09871">
    <property type="protein sequence ID" value="BAC09871"/>
    <property type="gene ID" value="BAC09871"/>
</dbReference>
<dbReference type="RefSeq" id="WP_011058152.1">
    <property type="nucleotide sequence ID" value="NC_004113.1"/>
</dbReference>
<gene>
    <name evidence="1" type="ordered locus">tsl2319</name>
</gene>
<protein>
    <submittedName>
        <fullName evidence="1">Tsl2319 protein</fullName>
    </submittedName>
</protein>
<keyword evidence="2" id="KW-1185">Reference proteome</keyword>
<accession>Q8DGJ8</accession>
<dbReference type="eggNOG" id="COG0639">
    <property type="taxonomic scope" value="Bacteria"/>
</dbReference>
<evidence type="ECO:0000313" key="2">
    <source>
        <dbReference type="Proteomes" id="UP000000440"/>
    </source>
</evidence>
<organism evidence="1 2">
    <name type="scientific">Thermosynechococcus vestitus (strain NIES-2133 / IAM M-273 / BP-1)</name>
    <dbReference type="NCBI Taxonomy" id="197221"/>
    <lineage>
        <taxon>Bacteria</taxon>
        <taxon>Bacillati</taxon>
        <taxon>Cyanobacteriota</taxon>
        <taxon>Cyanophyceae</taxon>
        <taxon>Acaryochloridales</taxon>
        <taxon>Thermosynechococcaceae</taxon>
        <taxon>Thermosynechococcus</taxon>
    </lineage>
</organism>
<evidence type="ECO:0000313" key="1">
    <source>
        <dbReference type="EMBL" id="BAC09871.1"/>
    </source>
</evidence>
<dbReference type="Pfam" id="PF01724">
    <property type="entry name" value="DUF29"/>
    <property type="match status" value="1"/>
</dbReference>
<dbReference type="AlphaFoldDB" id="Q8DGJ8"/>
<dbReference type="PANTHER" id="PTHR34235">
    <property type="entry name" value="SLR1203 PROTEIN-RELATED"/>
    <property type="match status" value="1"/>
</dbReference>
<dbReference type="InterPro" id="IPR002636">
    <property type="entry name" value="DUF29"/>
</dbReference>